<evidence type="ECO:0000313" key="3">
    <source>
        <dbReference type="Proteomes" id="UP000032250"/>
    </source>
</evidence>
<protein>
    <submittedName>
        <fullName evidence="2">Membrane protein</fullName>
    </submittedName>
</protein>
<sequence>MSKRCKCKCKCRSKSRCRERRGSGNGLIILILILLQFGCCTRGHDDHHISRRGCCEIDNSILFIIVLFFLSCCGDFSLCC</sequence>
<evidence type="ECO:0000256" key="1">
    <source>
        <dbReference type="SAM" id="Phobius"/>
    </source>
</evidence>
<keyword evidence="1" id="KW-0812">Transmembrane</keyword>
<reference evidence="2 3" key="1">
    <citation type="submission" date="2014-06" db="EMBL/GenBank/DDBJ databases">
        <title>Genome characterization of distinct group I Clostridium botulinum lineages.</title>
        <authorList>
            <person name="Giordani F."/>
            <person name="Anselmo A."/>
            <person name="Fillo S."/>
            <person name="Palozzi A.M."/>
            <person name="Fortunato A."/>
            <person name="Gentile B."/>
            <person name="Ciammaruconi A."/>
            <person name="Anniballi F."/>
            <person name="De Medici D."/>
            <person name="Lista F."/>
        </authorList>
    </citation>
    <scope>NUCLEOTIDE SEQUENCE [LARGE SCALE GENOMIC DNA]</scope>
    <source>
        <strain evidence="2 3">B2 450</strain>
    </source>
</reference>
<keyword evidence="1" id="KW-0472">Membrane</keyword>
<dbReference type="Proteomes" id="UP000032250">
    <property type="component" value="Unassembled WGS sequence"/>
</dbReference>
<dbReference type="RefSeq" id="WP_042384252.1">
    <property type="nucleotide sequence ID" value="NZ_JXSU01000008.1"/>
</dbReference>
<proteinExistence type="predicted"/>
<dbReference type="EMBL" id="JXSU01000008">
    <property type="protein sequence ID" value="KIS22118.1"/>
    <property type="molecule type" value="Genomic_DNA"/>
</dbReference>
<feature type="transmembrane region" description="Helical" evidence="1">
    <location>
        <begin position="59"/>
        <end position="78"/>
    </location>
</feature>
<dbReference type="HOGENOM" id="CLU_197372_0_0_9"/>
<accession>A0A0D0ZTQ9</accession>
<dbReference type="PATRIC" id="fig|1379739.3.peg.3738"/>
<gene>
    <name evidence="2" type="ORF">N495_16690</name>
</gene>
<organism evidence="2 3">
    <name type="scientific">Clostridium botulinum B2 450</name>
    <dbReference type="NCBI Taxonomy" id="1379739"/>
    <lineage>
        <taxon>Bacteria</taxon>
        <taxon>Bacillati</taxon>
        <taxon>Bacillota</taxon>
        <taxon>Clostridia</taxon>
        <taxon>Eubacteriales</taxon>
        <taxon>Clostridiaceae</taxon>
        <taxon>Clostridium</taxon>
    </lineage>
</organism>
<dbReference type="AlphaFoldDB" id="A0A0D0ZTQ9"/>
<keyword evidence="1" id="KW-1133">Transmembrane helix</keyword>
<comment type="caution">
    <text evidence="2">The sequence shown here is derived from an EMBL/GenBank/DDBJ whole genome shotgun (WGS) entry which is preliminary data.</text>
</comment>
<name>A0A0D0ZTQ9_CLOBO</name>
<dbReference type="OrthoDB" id="1937344at2"/>
<evidence type="ECO:0000313" key="2">
    <source>
        <dbReference type="EMBL" id="KIS22118.1"/>
    </source>
</evidence>